<reference evidence="1 2" key="1">
    <citation type="submission" date="2017-08" db="EMBL/GenBank/DDBJ databases">
        <title>Infants hospitalized years apart are colonized by the same room-sourced microbial strains.</title>
        <authorList>
            <person name="Brooks B."/>
            <person name="Olm M.R."/>
            <person name="Firek B.A."/>
            <person name="Baker R."/>
            <person name="Thomas B.C."/>
            <person name="Morowitz M.J."/>
            <person name="Banfield J.F."/>
        </authorList>
    </citation>
    <scope>NUCLEOTIDE SEQUENCE [LARGE SCALE GENOMIC DNA]</scope>
    <source>
        <strain evidence="1">S2_005_002_R2_34</strain>
    </source>
</reference>
<dbReference type="Proteomes" id="UP000249185">
    <property type="component" value="Unassembled WGS sequence"/>
</dbReference>
<name>A0A2W5PVF9_RHOSU</name>
<accession>A0A2W5PVF9</accession>
<dbReference type="AlphaFoldDB" id="A0A2W5PVF9"/>
<dbReference type="EMBL" id="QFPW01000010">
    <property type="protein sequence ID" value="PZQ48757.1"/>
    <property type="molecule type" value="Genomic_DNA"/>
</dbReference>
<evidence type="ECO:0000313" key="1">
    <source>
        <dbReference type="EMBL" id="PZQ48757.1"/>
    </source>
</evidence>
<proteinExistence type="predicted"/>
<gene>
    <name evidence="1" type="ORF">DI556_13140</name>
</gene>
<sequence>MKEVATVTIAASLVLGAMLGALALARPSPEQLAARLVPSFPAINGWAGSARPDVAPVVPGDKVALVLSDSGEDVGGARALVEAVLAEIPENSVVGLVQPAEARSGDAGLADQLDRGADLLAGEAARAAGAGRYYLIVVGQPGNGDRSEAEIQALRGTVSRIVRTTPIQVARIGRKGDTDDPLYLPGAVWAIDQDQVVAGVAEMLAPDLAEYP</sequence>
<organism evidence="1 2">
    <name type="scientific">Rhodovulum sulfidophilum</name>
    <name type="common">Rhodobacter sulfidophilus</name>
    <dbReference type="NCBI Taxonomy" id="35806"/>
    <lineage>
        <taxon>Bacteria</taxon>
        <taxon>Pseudomonadati</taxon>
        <taxon>Pseudomonadota</taxon>
        <taxon>Alphaproteobacteria</taxon>
        <taxon>Rhodobacterales</taxon>
        <taxon>Paracoccaceae</taxon>
        <taxon>Rhodovulum</taxon>
    </lineage>
</organism>
<protein>
    <submittedName>
        <fullName evidence="1">Uncharacterized protein</fullName>
    </submittedName>
</protein>
<evidence type="ECO:0000313" key="2">
    <source>
        <dbReference type="Proteomes" id="UP000249185"/>
    </source>
</evidence>
<comment type="caution">
    <text evidence="1">The sequence shown here is derived from an EMBL/GenBank/DDBJ whole genome shotgun (WGS) entry which is preliminary data.</text>
</comment>